<comment type="caution">
    <text evidence="2">The sequence shown here is derived from an EMBL/GenBank/DDBJ whole genome shotgun (WGS) entry which is preliminary data.</text>
</comment>
<feature type="transmembrane region" description="Helical" evidence="1">
    <location>
        <begin position="25"/>
        <end position="44"/>
    </location>
</feature>
<evidence type="ECO:0000313" key="2">
    <source>
        <dbReference type="EMBL" id="MYL27544.1"/>
    </source>
</evidence>
<sequence length="46" mass="4916">MSYGNQNEEGRNDAAPNKSDERVDAFAAVGLILLFVALATTFVATQ</sequence>
<accession>A0A9X4YD71</accession>
<name>A0A9X4YD71_9GAMM</name>
<keyword evidence="1" id="KW-1133">Transmembrane helix</keyword>
<gene>
    <name evidence="2" type="ORF">GLW01_12150</name>
</gene>
<dbReference type="OrthoDB" id="9883340at2"/>
<proteinExistence type="predicted"/>
<protein>
    <submittedName>
        <fullName evidence="2">Uncharacterized protein</fullName>
    </submittedName>
</protein>
<dbReference type="RefSeq" id="WP_158223053.1">
    <property type="nucleotide sequence ID" value="NZ_WMEX01000006.1"/>
</dbReference>
<keyword evidence="1" id="KW-0472">Membrane</keyword>
<evidence type="ECO:0000313" key="3">
    <source>
        <dbReference type="Proteomes" id="UP000460751"/>
    </source>
</evidence>
<reference evidence="2 3" key="1">
    <citation type="submission" date="2019-11" db="EMBL/GenBank/DDBJ databases">
        <title>Genome sequences of 17 halophilic strains isolated from different environments.</title>
        <authorList>
            <person name="Furrow R.E."/>
        </authorList>
    </citation>
    <scope>NUCLEOTIDE SEQUENCE [LARGE SCALE GENOMIC DNA]</scope>
    <source>
        <strain evidence="2 3">22507_15_FS</strain>
    </source>
</reference>
<dbReference type="Proteomes" id="UP000460751">
    <property type="component" value="Unassembled WGS sequence"/>
</dbReference>
<organism evidence="2 3">
    <name type="scientific">Vreelandella halophila</name>
    <dbReference type="NCBI Taxonomy" id="86177"/>
    <lineage>
        <taxon>Bacteria</taxon>
        <taxon>Pseudomonadati</taxon>
        <taxon>Pseudomonadota</taxon>
        <taxon>Gammaproteobacteria</taxon>
        <taxon>Oceanospirillales</taxon>
        <taxon>Halomonadaceae</taxon>
        <taxon>Vreelandella</taxon>
    </lineage>
</organism>
<dbReference type="EMBL" id="WMEX01000006">
    <property type="protein sequence ID" value="MYL27544.1"/>
    <property type="molecule type" value="Genomic_DNA"/>
</dbReference>
<dbReference type="AlphaFoldDB" id="A0A9X4YD71"/>
<keyword evidence="1" id="KW-0812">Transmembrane</keyword>
<keyword evidence="3" id="KW-1185">Reference proteome</keyword>
<evidence type="ECO:0000256" key="1">
    <source>
        <dbReference type="SAM" id="Phobius"/>
    </source>
</evidence>